<feature type="domain" description="Protein kinase" evidence="4">
    <location>
        <begin position="135"/>
        <end position="400"/>
    </location>
</feature>
<keyword evidence="2 3" id="KW-0067">ATP-binding</keyword>
<feature type="binding site" evidence="3">
    <location>
        <position position="172"/>
    </location>
    <ligand>
        <name>ATP</name>
        <dbReference type="ChEBI" id="CHEBI:30616"/>
    </ligand>
</feature>
<keyword evidence="6" id="KW-1185">Reference proteome</keyword>
<evidence type="ECO:0000259" key="4">
    <source>
        <dbReference type="PROSITE" id="PS50011"/>
    </source>
</evidence>
<dbReference type="PANTHER" id="PTHR44329">
    <property type="entry name" value="SERINE/THREONINE-PROTEIN KINASE TNNI3K-RELATED"/>
    <property type="match status" value="1"/>
</dbReference>
<dbReference type="CDD" id="cd00180">
    <property type="entry name" value="PKc"/>
    <property type="match status" value="1"/>
</dbReference>
<protein>
    <recommendedName>
        <fullName evidence="4">Protein kinase domain-containing protein</fullName>
    </recommendedName>
</protein>
<sequence>MEDDIHNFLIKQLKSQLLEDTQEAIKNLIAEYPEEFDLENLVQPSSQNDKSHTKDSFVQLYEKTVEQYEENSVTFDIHWHWTLPWRQNTSYKVLADSYGEENVIEASTARSRKAVSQIFKDGLDPYMRWFPWRWFSDITLIGAGGFSAVYFAVLKPPYEVHDSVEDRIVALKVVDDKILNEIAVQSKAFNPVLFQGITVCETTGDLMMIMNLAEGGNLEDHIKRDPLADSDMMTIIDMAVRLATSLYNLHDEIDFCHRNIHPRNVICAESEYFLVDYRYSTPCDEATAVTRASKAHYGRVPYIAPEVRRGLYTVKSDVYSLGIILWQLVSKVLFPGTDLLFDDRDIYRIEPVPGVPKWFEVDDCVLSVAFKTRDLYTACLEPTPQHRPNASEILSTLTYYSNITTEEDMDERKMTNYVAERRLACHKHALNYRERCGTTSPRFTGLYVLHKVPSFENSVKLNFKKTKYRPPPV</sequence>
<dbReference type="InterPro" id="IPR000719">
    <property type="entry name" value="Prot_kinase_dom"/>
</dbReference>
<dbReference type="GO" id="GO:0005524">
    <property type="term" value="F:ATP binding"/>
    <property type="evidence" value="ECO:0007669"/>
    <property type="project" value="UniProtKB-UniRule"/>
</dbReference>
<dbReference type="PANTHER" id="PTHR44329:SF298">
    <property type="entry name" value="MIXED LINEAGE KINASE DOMAIN-LIKE PROTEIN"/>
    <property type="match status" value="1"/>
</dbReference>
<reference evidence="5" key="1">
    <citation type="submission" date="2020-12" db="EMBL/GenBank/DDBJ databases">
        <title>Metabolic potential, ecology and presence of endohyphal bacteria is reflected in genomic diversity of Mucoromycotina.</title>
        <authorList>
            <person name="Muszewska A."/>
            <person name="Okrasinska A."/>
            <person name="Steczkiewicz K."/>
            <person name="Drgas O."/>
            <person name="Orlowska M."/>
            <person name="Perlinska-Lenart U."/>
            <person name="Aleksandrzak-Piekarczyk T."/>
            <person name="Szatraj K."/>
            <person name="Zielenkiewicz U."/>
            <person name="Pilsyk S."/>
            <person name="Malc E."/>
            <person name="Mieczkowski P."/>
            <person name="Kruszewska J.S."/>
            <person name="Biernat P."/>
            <person name="Pawlowska J."/>
        </authorList>
    </citation>
    <scope>NUCLEOTIDE SEQUENCE</scope>
    <source>
        <strain evidence="5">WA0000067209</strain>
    </source>
</reference>
<comment type="caution">
    <text evidence="5">The sequence shown here is derived from an EMBL/GenBank/DDBJ whole genome shotgun (WGS) entry which is preliminary data.</text>
</comment>
<dbReference type="OrthoDB" id="2319145at2759"/>
<name>A0A8H7Q614_MORIS</name>
<accession>A0A8H7Q614</accession>
<organism evidence="5 6">
    <name type="scientific">Mortierella isabellina</name>
    <name type="common">Filamentous fungus</name>
    <name type="synonym">Umbelopsis isabellina</name>
    <dbReference type="NCBI Taxonomy" id="91625"/>
    <lineage>
        <taxon>Eukaryota</taxon>
        <taxon>Fungi</taxon>
        <taxon>Fungi incertae sedis</taxon>
        <taxon>Mucoromycota</taxon>
        <taxon>Mucoromycotina</taxon>
        <taxon>Umbelopsidomycetes</taxon>
        <taxon>Umbelopsidales</taxon>
        <taxon>Umbelopsidaceae</taxon>
        <taxon>Umbelopsis</taxon>
    </lineage>
</organism>
<evidence type="ECO:0000256" key="1">
    <source>
        <dbReference type="ARBA" id="ARBA00022741"/>
    </source>
</evidence>
<keyword evidence="1 3" id="KW-0547">Nucleotide-binding</keyword>
<dbReference type="AlphaFoldDB" id="A0A8H7Q614"/>
<dbReference type="Gene3D" id="1.10.510.10">
    <property type="entry name" value="Transferase(Phosphotransferase) domain 1"/>
    <property type="match status" value="1"/>
</dbReference>
<dbReference type="InterPro" id="IPR017441">
    <property type="entry name" value="Protein_kinase_ATP_BS"/>
</dbReference>
<dbReference type="PROSITE" id="PS00107">
    <property type="entry name" value="PROTEIN_KINASE_ATP"/>
    <property type="match status" value="1"/>
</dbReference>
<evidence type="ECO:0000313" key="6">
    <source>
        <dbReference type="Proteomes" id="UP000654370"/>
    </source>
</evidence>
<dbReference type="EMBL" id="JAEPQZ010000001">
    <property type="protein sequence ID" value="KAG2186205.1"/>
    <property type="molecule type" value="Genomic_DNA"/>
</dbReference>
<dbReference type="Proteomes" id="UP000654370">
    <property type="component" value="Unassembled WGS sequence"/>
</dbReference>
<dbReference type="InterPro" id="IPR051681">
    <property type="entry name" value="Ser/Thr_Kinases-Pseudokinases"/>
</dbReference>
<proteinExistence type="predicted"/>
<evidence type="ECO:0000256" key="3">
    <source>
        <dbReference type="PROSITE-ProRule" id="PRU10141"/>
    </source>
</evidence>
<dbReference type="Pfam" id="PF00069">
    <property type="entry name" value="Pkinase"/>
    <property type="match status" value="1"/>
</dbReference>
<dbReference type="PROSITE" id="PS50011">
    <property type="entry name" value="PROTEIN_KINASE_DOM"/>
    <property type="match status" value="1"/>
</dbReference>
<dbReference type="SUPFAM" id="SSF56112">
    <property type="entry name" value="Protein kinase-like (PK-like)"/>
    <property type="match status" value="1"/>
</dbReference>
<evidence type="ECO:0000313" key="5">
    <source>
        <dbReference type="EMBL" id="KAG2186205.1"/>
    </source>
</evidence>
<evidence type="ECO:0000256" key="2">
    <source>
        <dbReference type="ARBA" id="ARBA00022840"/>
    </source>
</evidence>
<gene>
    <name evidence="5" type="ORF">INT43_002643</name>
</gene>
<dbReference type="InterPro" id="IPR011009">
    <property type="entry name" value="Kinase-like_dom_sf"/>
</dbReference>
<dbReference type="GO" id="GO:0004674">
    <property type="term" value="F:protein serine/threonine kinase activity"/>
    <property type="evidence" value="ECO:0007669"/>
    <property type="project" value="TreeGrafter"/>
</dbReference>